<dbReference type="Pfam" id="PF00083">
    <property type="entry name" value="Sugar_tr"/>
    <property type="match status" value="1"/>
</dbReference>
<keyword evidence="4 5" id="KW-0472">Membrane</keyword>
<evidence type="ECO:0000256" key="2">
    <source>
        <dbReference type="ARBA" id="ARBA00022692"/>
    </source>
</evidence>
<dbReference type="VEuPathDB" id="TriTrypDB:C3747_19g1"/>
<feature type="transmembrane region" description="Helical" evidence="5">
    <location>
        <begin position="35"/>
        <end position="56"/>
    </location>
</feature>
<dbReference type="Proteomes" id="UP000246078">
    <property type="component" value="Unassembled WGS sequence"/>
</dbReference>
<organism evidence="6 7">
    <name type="scientific">Trypanosoma cruzi</name>
    <dbReference type="NCBI Taxonomy" id="5693"/>
    <lineage>
        <taxon>Eukaryota</taxon>
        <taxon>Discoba</taxon>
        <taxon>Euglenozoa</taxon>
        <taxon>Kinetoplastea</taxon>
        <taxon>Metakinetoplastina</taxon>
        <taxon>Trypanosomatida</taxon>
        <taxon>Trypanosomatidae</taxon>
        <taxon>Trypanosoma</taxon>
        <taxon>Schizotrypanum</taxon>
    </lineage>
</organism>
<evidence type="ECO:0000313" key="7">
    <source>
        <dbReference type="Proteomes" id="UP000246078"/>
    </source>
</evidence>
<comment type="subcellular location">
    <subcellularLocation>
        <location evidence="1">Membrane</location>
    </subcellularLocation>
</comment>
<comment type="caution">
    <text evidence="6">The sequence shown here is derived from an EMBL/GenBank/DDBJ whole genome shotgun (WGS) entry which is preliminary data.</text>
</comment>
<dbReference type="InterPro" id="IPR005828">
    <property type="entry name" value="MFS_sugar_transport-like"/>
</dbReference>
<evidence type="ECO:0000256" key="1">
    <source>
        <dbReference type="ARBA" id="ARBA00004370"/>
    </source>
</evidence>
<sequence>MPSKKQTDVSGGDRQPDETPTFCSLENLKVAQVQVVGGTLNGFSIGFVAVYAYFYLMSTDCSMYKKEVACNRVLNAECSWNGTRGECGWNGFTCFWGHGKDKTPCLDDSRCKWVYSDEECKNPTGYSSSYNGIFAGAMIVGAMIGSIYAGQFAREVWSQGVVPDRRHRWRCVIRDVPCVLGNE</sequence>
<evidence type="ECO:0000256" key="4">
    <source>
        <dbReference type="ARBA" id="ARBA00023136"/>
    </source>
</evidence>
<evidence type="ECO:0000256" key="5">
    <source>
        <dbReference type="SAM" id="Phobius"/>
    </source>
</evidence>
<name>A0A2V2XAC1_TRYCR</name>
<dbReference type="GO" id="GO:0022857">
    <property type="term" value="F:transmembrane transporter activity"/>
    <property type="evidence" value="ECO:0007669"/>
    <property type="project" value="InterPro"/>
</dbReference>
<protein>
    <submittedName>
        <fullName evidence="6">Putative hexose transporter</fullName>
    </submittedName>
</protein>
<dbReference type="VEuPathDB" id="TriTrypDB:TcBrA4_0072140"/>
<dbReference type="GO" id="GO:0016020">
    <property type="term" value="C:membrane"/>
    <property type="evidence" value="ECO:0007669"/>
    <property type="project" value="UniProtKB-SubCell"/>
</dbReference>
<dbReference type="EMBL" id="PRFC01000019">
    <property type="protein sequence ID" value="PWV17093.1"/>
    <property type="molecule type" value="Genomic_DNA"/>
</dbReference>
<evidence type="ECO:0000313" key="6">
    <source>
        <dbReference type="EMBL" id="PWV17093.1"/>
    </source>
</evidence>
<keyword evidence="2 5" id="KW-0812">Transmembrane</keyword>
<dbReference type="AlphaFoldDB" id="A0A2V2XAC1"/>
<reference evidence="6 7" key="1">
    <citation type="journal article" date="2018" name="Microb. Genom.">
        <title>Expanding an expanded genome: long-read sequencing of Trypanosoma cruzi.</title>
        <authorList>
            <person name="Berna L."/>
            <person name="Rodriguez M."/>
            <person name="Chiribao M.L."/>
            <person name="Parodi-Talice A."/>
            <person name="Pita S."/>
            <person name="Rijo G."/>
            <person name="Alvarez-Valin F."/>
            <person name="Robello C."/>
        </authorList>
    </citation>
    <scope>NUCLEOTIDE SEQUENCE [LARGE SCALE GENOMIC DNA]</scope>
    <source>
        <strain evidence="6 7">TCC</strain>
    </source>
</reference>
<accession>A0A2V2XAC1</accession>
<evidence type="ECO:0000256" key="3">
    <source>
        <dbReference type="ARBA" id="ARBA00022989"/>
    </source>
</evidence>
<proteinExistence type="predicted"/>
<keyword evidence="3 5" id="KW-1133">Transmembrane helix</keyword>
<gene>
    <name evidence="6" type="ORF">C3747_19g1</name>
</gene>